<dbReference type="PROSITE" id="PS51257">
    <property type="entry name" value="PROKAR_LIPOPROTEIN"/>
    <property type="match status" value="1"/>
</dbReference>
<protein>
    <submittedName>
        <fullName evidence="1">Uncharacterized protein</fullName>
    </submittedName>
</protein>
<evidence type="ECO:0000313" key="2">
    <source>
        <dbReference type="Proteomes" id="UP000077824"/>
    </source>
</evidence>
<dbReference type="RefSeq" id="WP_066756011.1">
    <property type="nucleotide sequence ID" value="NZ_CP015199.1"/>
</dbReference>
<accession>A0A172XXL1</accession>
<dbReference type="EMBL" id="CP015199">
    <property type="protein sequence ID" value="ANF51694.1"/>
    <property type="molecule type" value="Genomic_DNA"/>
</dbReference>
<gene>
    <name evidence="1" type="ORF">A0O34_14790</name>
</gene>
<dbReference type="AlphaFoldDB" id="A0A172XXL1"/>
<dbReference type="OrthoDB" id="1275266at2"/>
<proteinExistence type="predicted"/>
<dbReference type="Proteomes" id="UP000077824">
    <property type="component" value="Chromosome"/>
</dbReference>
<reference evidence="1 2" key="1">
    <citation type="submission" date="2016-04" db="EMBL/GenBank/DDBJ databases">
        <title>Complete Genome Sequence of Chryseobacterium sp. IHBB 10212.</title>
        <authorList>
            <person name="Pal M."/>
            <person name="Swarnkar M.K."/>
            <person name="Kaushal K."/>
            <person name="Chhibber S."/>
            <person name="Singh A.K."/>
            <person name="Gulati A."/>
        </authorList>
    </citation>
    <scope>NUCLEOTIDE SEQUENCE [LARGE SCALE GENOMIC DNA]</scope>
    <source>
        <strain evidence="1 2">IHBB 10212</strain>
    </source>
</reference>
<dbReference type="STRING" id="1685010.A0O34_14790"/>
<sequence length="106" mass="12566">MKFLVIIILILSTSYSCNKKLSQPIIATNSSYEDDRRLLNISYAIEKENQQTIVLVNNKEYPFKKFKQLLKKDKITTFKIIKDKKEIEQLNYLYDKTKMIIIATKK</sequence>
<organism evidence="1 2">
    <name type="scientific">Chryseobacterium glaciei</name>
    <dbReference type="NCBI Taxonomy" id="1685010"/>
    <lineage>
        <taxon>Bacteria</taxon>
        <taxon>Pseudomonadati</taxon>
        <taxon>Bacteroidota</taxon>
        <taxon>Flavobacteriia</taxon>
        <taxon>Flavobacteriales</taxon>
        <taxon>Weeksellaceae</taxon>
        <taxon>Chryseobacterium group</taxon>
        <taxon>Chryseobacterium</taxon>
    </lineage>
</organism>
<keyword evidence="2" id="KW-1185">Reference proteome</keyword>
<dbReference type="KEGG" id="chh:A0O34_14790"/>
<name>A0A172XXL1_9FLAO</name>
<evidence type="ECO:0000313" key="1">
    <source>
        <dbReference type="EMBL" id="ANF51694.1"/>
    </source>
</evidence>